<sequence length="366" mass="41541">MWLMRLRSGCRSLHFRQLCTFKSDNTNLLISAINKDTCHQQFFSIPLIKPLSVGSPTPLFSLPSHSFGLTSSQYFNSFFLLHHPEYPHYNDIHLLTYNPTTQQSLTLPLDPPLPTTTTVTWEVRTHFGFDPSTKLHKVLHVKWTESIPQSIPRVINMVCTVLTIGSNMSWREVNHVPPPVDSTKCGIGGKSSVCVNGAMHWLTQYGDSIVAFDLKDENFRLIPLPHDFKKKNSASFRLEFERLVELDGCLALVADVYSGVEADYMLQLWILNDYHNHVWVMKTILFPFEWSDCGQPVPVGTIPTGEILLKPLSLSKSPAWLLFYNTEGHCFKKVEIIGLPEWVYSGGPQNIRSISLYGRTSERGSC</sequence>
<dbReference type="Pfam" id="PF08268">
    <property type="entry name" value="FBA_3"/>
    <property type="match status" value="1"/>
</dbReference>
<name>A0A7N2L8R3_QUELO</name>
<protein>
    <recommendedName>
        <fullName evidence="1">F-box associated beta-propeller type 3 domain-containing protein</fullName>
    </recommendedName>
</protein>
<dbReference type="PANTHER" id="PTHR31111:SF136">
    <property type="entry name" value="F-BOX ASSOCIATED DOMAIN-CONTAINING PROTEIN"/>
    <property type="match status" value="1"/>
</dbReference>
<reference evidence="2 3" key="1">
    <citation type="journal article" date="2016" name="G3 (Bethesda)">
        <title>First Draft Assembly and Annotation of the Genome of a California Endemic Oak Quercus lobata Nee (Fagaceae).</title>
        <authorList>
            <person name="Sork V.L."/>
            <person name="Fitz-Gibbon S.T."/>
            <person name="Puiu D."/>
            <person name="Crepeau M."/>
            <person name="Gugger P.F."/>
            <person name="Sherman R."/>
            <person name="Stevens K."/>
            <person name="Langley C.H."/>
            <person name="Pellegrini M."/>
            <person name="Salzberg S.L."/>
        </authorList>
    </citation>
    <scope>NUCLEOTIDE SEQUENCE [LARGE SCALE GENOMIC DNA]</scope>
    <source>
        <strain evidence="2 3">cv. SW786</strain>
    </source>
</reference>
<dbReference type="FunCoup" id="A0A7N2L8R3">
    <property type="interactions" value="49"/>
</dbReference>
<dbReference type="EMBL" id="LRBV02000003">
    <property type="status" value="NOT_ANNOTATED_CDS"/>
    <property type="molecule type" value="Genomic_DNA"/>
</dbReference>
<proteinExistence type="predicted"/>
<evidence type="ECO:0000259" key="1">
    <source>
        <dbReference type="Pfam" id="PF08268"/>
    </source>
</evidence>
<dbReference type="InParanoid" id="A0A7N2L8R3"/>
<dbReference type="AlphaFoldDB" id="A0A7N2L8R3"/>
<dbReference type="EnsemblPlants" id="QL03p062572:mrna">
    <property type="protein sequence ID" value="QL03p062572:mrna:CDS:1"/>
    <property type="gene ID" value="QL03p062572"/>
</dbReference>
<dbReference type="PANTHER" id="PTHR31111">
    <property type="entry name" value="BNAA05G37150D PROTEIN-RELATED"/>
    <property type="match status" value="1"/>
</dbReference>
<organism evidence="2 3">
    <name type="scientific">Quercus lobata</name>
    <name type="common">Valley oak</name>
    <dbReference type="NCBI Taxonomy" id="97700"/>
    <lineage>
        <taxon>Eukaryota</taxon>
        <taxon>Viridiplantae</taxon>
        <taxon>Streptophyta</taxon>
        <taxon>Embryophyta</taxon>
        <taxon>Tracheophyta</taxon>
        <taxon>Spermatophyta</taxon>
        <taxon>Magnoliopsida</taxon>
        <taxon>eudicotyledons</taxon>
        <taxon>Gunneridae</taxon>
        <taxon>Pentapetalae</taxon>
        <taxon>rosids</taxon>
        <taxon>fabids</taxon>
        <taxon>Fagales</taxon>
        <taxon>Fagaceae</taxon>
        <taxon>Quercus</taxon>
    </lineage>
</organism>
<dbReference type="KEGG" id="qlo:115982732"/>
<dbReference type="RefSeq" id="XP_030961294.1">
    <property type="nucleotide sequence ID" value="XM_031105434.1"/>
</dbReference>
<dbReference type="Proteomes" id="UP000594261">
    <property type="component" value="Chromosome 3"/>
</dbReference>
<dbReference type="NCBIfam" id="TIGR01640">
    <property type="entry name" value="F_box_assoc_1"/>
    <property type="match status" value="1"/>
</dbReference>
<evidence type="ECO:0000313" key="3">
    <source>
        <dbReference type="Proteomes" id="UP000594261"/>
    </source>
</evidence>
<accession>A0A7N2L8R3</accession>
<dbReference type="GeneID" id="115982732"/>
<reference evidence="2" key="2">
    <citation type="submission" date="2021-01" db="UniProtKB">
        <authorList>
            <consortium name="EnsemblPlants"/>
        </authorList>
    </citation>
    <scope>IDENTIFICATION</scope>
</reference>
<evidence type="ECO:0000313" key="2">
    <source>
        <dbReference type="EnsemblPlants" id="QL03p062572:mrna:CDS:1"/>
    </source>
</evidence>
<dbReference type="OMA" id="HWRESTY"/>
<dbReference type="InterPro" id="IPR017451">
    <property type="entry name" value="F-box-assoc_interact_dom"/>
</dbReference>
<gene>
    <name evidence="2" type="primary">LOC115982732</name>
</gene>
<feature type="domain" description="F-box associated beta-propeller type 3" evidence="1">
    <location>
        <begin position="39"/>
        <end position="341"/>
    </location>
</feature>
<dbReference type="Gramene" id="QL03p062572:mrna">
    <property type="protein sequence ID" value="QL03p062572:mrna:CDS:1"/>
    <property type="gene ID" value="QL03p062572"/>
</dbReference>
<dbReference type="InterPro" id="IPR013187">
    <property type="entry name" value="F-box-assoc_dom_typ3"/>
</dbReference>
<keyword evidence="3" id="KW-1185">Reference proteome</keyword>
<dbReference type="OrthoDB" id="687122at2759"/>